<organism evidence="2">
    <name type="scientific">Arundo donax</name>
    <name type="common">Giant reed</name>
    <name type="synonym">Donax arundinaceus</name>
    <dbReference type="NCBI Taxonomy" id="35708"/>
    <lineage>
        <taxon>Eukaryota</taxon>
        <taxon>Viridiplantae</taxon>
        <taxon>Streptophyta</taxon>
        <taxon>Embryophyta</taxon>
        <taxon>Tracheophyta</taxon>
        <taxon>Spermatophyta</taxon>
        <taxon>Magnoliopsida</taxon>
        <taxon>Liliopsida</taxon>
        <taxon>Poales</taxon>
        <taxon>Poaceae</taxon>
        <taxon>PACMAD clade</taxon>
        <taxon>Arundinoideae</taxon>
        <taxon>Arundineae</taxon>
        <taxon>Arundo</taxon>
    </lineage>
</organism>
<keyword evidence="1" id="KW-0812">Transmembrane</keyword>
<feature type="transmembrane region" description="Helical" evidence="1">
    <location>
        <begin position="6"/>
        <end position="27"/>
    </location>
</feature>
<dbReference type="AlphaFoldDB" id="A0A0A9CGW0"/>
<keyword evidence="1" id="KW-1133">Transmembrane helix</keyword>
<protein>
    <submittedName>
        <fullName evidence="2">Uncharacterized protein</fullName>
    </submittedName>
</protein>
<sequence length="29" mass="3074">MTQFLVFLPAITSIPGGLLEVLSILIAES</sequence>
<reference evidence="2" key="2">
    <citation type="journal article" date="2015" name="Data Brief">
        <title>Shoot transcriptome of the giant reed, Arundo donax.</title>
        <authorList>
            <person name="Barrero R.A."/>
            <person name="Guerrero F.D."/>
            <person name="Moolhuijzen P."/>
            <person name="Goolsby J.A."/>
            <person name="Tidwell J."/>
            <person name="Bellgard S.E."/>
            <person name="Bellgard M.I."/>
        </authorList>
    </citation>
    <scope>NUCLEOTIDE SEQUENCE</scope>
    <source>
        <tissue evidence="2">Shoot tissue taken approximately 20 cm above the soil surface</tissue>
    </source>
</reference>
<evidence type="ECO:0000256" key="1">
    <source>
        <dbReference type="SAM" id="Phobius"/>
    </source>
</evidence>
<reference evidence="2" key="1">
    <citation type="submission" date="2014-09" db="EMBL/GenBank/DDBJ databases">
        <authorList>
            <person name="Magalhaes I.L.F."/>
            <person name="Oliveira U."/>
            <person name="Santos F.R."/>
            <person name="Vidigal T.H.D.A."/>
            <person name="Brescovit A.D."/>
            <person name="Santos A.J."/>
        </authorList>
    </citation>
    <scope>NUCLEOTIDE SEQUENCE</scope>
    <source>
        <tissue evidence="2">Shoot tissue taken approximately 20 cm above the soil surface</tissue>
    </source>
</reference>
<accession>A0A0A9CGW0</accession>
<dbReference type="EMBL" id="GBRH01227143">
    <property type="protein sequence ID" value="JAD70752.1"/>
    <property type="molecule type" value="Transcribed_RNA"/>
</dbReference>
<proteinExistence type="predicted"/>
<keyword evidence="1" id="KW-0472">Membrane</keyword>
<name>A0A0A9CGW0_ARUDO</name>
<evidence type="ECO:0000313" key="2">
    <source>
        <dbReference type="EMBL" id="JAD70752.1"/>
    </source>
</evidence>